<name>A0A7W9F7D8_9CAUL</name>
<sequence>MHATWTAFLAVFGIGSIVAALIARGVAIAQLRQAWINALRDDLAEVFATSDRIAKLVRDPDNTPEGAAKLTEQAHLSMAAHRRVLLRLNPLEPLHSSLKGRLDDLVRVGGHDEYIAKIDEALSTAQALLKLEWEVTKYGAFAGLVGRLKVLSSRVRRRFTSIR</sequence>
<protein>
    <submittedName>
        <fullName evidence="1">Uncharacterized protein</fullName>
    </submittedName>
</protein>
<keyword evidence="2" id="KW-1185">Reference proteome</keyword>
<dbReference type="EMBL" id="JACHOQ010000001">
    <property type="protein sequence ID" value="MBB5738956.1"/>
    <property type="molecule type" value="Genomic_DNA"/>
</dbReference>
<proteinExistence type="predicted"/>
<reference evidence="1 2" key="1">
    <citation type="submission" date="2020-08" db="EMBL/GenBank/DDBJ databases">
        <title>Genomic Encyclopedia of Type Strains, Phase IV (KMG-IV): sequencing the most valuable type-strain genomes for metagenomic binning, comparative biology and taxonomic classification.</title>
        <authorList>
            <person name="Goeker M."/>
        </authorList>
    </citation>
    <scope>NUCLEOTIDE SEQUENCE [LARGE SCALE GENOMIC DNA]</scope>
    <source>
        <strain evidence="1 2">DSM 4731</strain>
    </source>
</reference>
<gene>
    <name evidence="1" type="ORF">GGQ93_000647</name>
</gene>
<evidence type="ECO:0000313" key="2">
    <source>
        <dbReference type="Proteomes" id="UP000527324"/>
    </source>
</evidence>
<accession>A0A7W9F7D8</accession>
<comment type="caution">
    <text evidence="1">The sequence shown here is derived from an EMBL/GenBank/DDBJ whole genome shotgun (WGS) entry which is preliminary data.</text>
</comment>
<evidence type="ECO:0000313" key="1">
    <source>
        <dbReference type="EMBL" id="MBB5738956.1"/>
    </source>
</evidence>
<organism evidence="1 2">
    <name type="scientific">Brevundimonas aurantiaca</name>
    <dbReference type="NCBI Taxonomy" id="74316"/>
    <lineage>
        <taxon>Bacteria</taxon>
        <taxon>Pseudomonadati</taxon>
        <taxon>Pseudomonadota</taxon>
        <taxon>Alphaproteobacteria</taxon>
        <taxon>Caulobacterales</taxon>
        <taxon>Caulobacteraceae</taxon>
        <taxon>Brevundimonas</taxon>
    </lineage>
</organism>
<dbReference type="AlphaFoldDB" id="A0A7W9F7D8"/>
<dbReference type="Proteomes" id="UP000527324">
    <property type="component" value="Unassembled WGS sequence"/>
</dbReference>
<dbReference type="RefSeq" id="WP_183215103.1">
    <property type="nucleotide sequence ID" value="NZ_CAJFZW010000008.1"/>
</dbReference>